<keyword evidence="2" id="KW-1185">Reference proteome</keyword>
<gene>
    <name evidence="1" type="ORF">Bhyg_05401</name>
</gene>
<dbReference type="EMBL" id="WJQU01000001">
    <property type="protein sequence ID" value="KAJ6650156.1"/>
    <property type="molecule type" value="Genomic_DNA"/>
</dbReference>
<comment type="caution">
    <text evidence="1">The sequence shown here is derived from an EMBL/GenBank/DDBJ whole genome shotgun (WGS) entry which is preliminary data.</text>
</comment>
<reference evidence="1" key="1">
    <citation type="submission" date="2022-07" db="EMBL/GenBank/DDBJ databases">
        <authorList>
            <person name="Trinca V."/>
            <person name="Uliana J.V.C."/>
            <person name="Torres T.T."/>
            <person name="Ward R.J."/>
            <person name="Monesi N."/>
        </authorList>
    </citation>
    <scope>NUCLEOTIDE SEQUENCE</scope>
    <source>
        <strain evidence="1">HSMRA1968</strain>
        <tissue evidence="1">Whole embryos</tissue>
    </source>
</reference>
<organism evidence="1 2">
    <name type="scientific">Pseudolycoriella hygida</name>
    <dbReference type="NCBI Taxonomy" id="35572"/>
    <lineage>
        <taxon>Eukaryota</taxon>
        <taxon>Metazoa</taxon>
        <taxon>Ecdysozoa</taxon>
        <taxon>Arthropoda</taxon>
        <taxon>Hexapoda</taxon>
        <taxon>Insecta</taxon>
        <taxon>Pterygota</taxon>
        <taxon>Neoptera</taxon>
        <taxon>Endopterygota</taxon>
        <taxon>Diptera</taxon>
        <taxon>Nematocera</taxon>
        <taxon>Sciaroidea</taxon>
        <taxon>Sciaridae</taxon>
        <taxon>Pseudolycoriella</taxon>
    </lineage>
</organism>
<dbReference type="AlphaFoldDB" id="A0A9Q0NH00"/>
<proteinExistence type="predicted"/>
<evidence type="ECO:0000313" key="1">
    <source>
        <dbReference type="EMBL" id="KAJ6650156.1"/>
    </source>
</evidence>
<dbReference type="Proteomes" id="UP001151699">
    <property type="component" value="Chromosome A"/>
</dbReference>
<name>A0A9Q0NH00_9DIPT</name>
<accession>A0A9Q0NH00</accession>
<protein>
    <submittedName>
        <fullName evidence="1">Uncharacterized protein</fullName>
    </submittedName>
</protein>
<sequence>MRYKVYTNFYLFRISIKKNILFTEYFVVEIFNKKMAKLFCFINFVWLSYIQSISGKFEIFGDFLTINSSEYQQLIGFFQGINKCGRQVDQLTKWLTFEKVFQFYGFTNASFCRRSSELNTLSGISGTCFNKRKLLKIKWNDQEM</sequence>
<evidence type="ECO:0000313" key="2">
    <source>
        <dbReference type="Proteomes" id="UP001151699"/>
    </source>
</evidence>